<keyword evidence="1" id="KW-0812">Transmembrane</keyword>
<reference evidence="2 3" key="1">
    <citation type="journal article" date="2013" name="Int. J. Syst. Evol. Microbiol.">
        <title>Kordia antarctica sp. nov., isolated from Antarctic seawater.</title>
        <authorList>
            <person name="Baek K."/>
            <person name="Choi A."/>
            <person name="Kang I."/>
            <person name="Lee K."/>
            <person name="Cho J.C."/>
        </authorList>
    </citation>
    <scope>NUCLEOTIDE SEQUENCE [LARGE SCALE GENOMIC DNA]</scope>
    <source>
        <strain evidence="2 3">IMCC3317</strain>
    </source>
</reference>
<protein>
    <submittedName>
        <fullName evidence="2">Uncharacterized protein</fullName>
    </submittedName>
</protein>
<dbReference type="RefSeq" id="WP_160129076.1">
    <property type="nucleotide sequence ID" value="NZ_CP019288.1"/>
</dbReference>
<organism evidence="2 3">
    <name type="scientific">Kordia antarctica</name>
    <dbReference type="NCBI Taxonomy" id="1218801"/>
    <lineage>
        <taxon>Bacteria</taxon>
        <taxon>Pseudomonadati</taxon>
        <taxon>Bacteroidota</taxon>
        <taxon>Flavobacteriia</taxon>
        <taxon>Flavobacteriales</taxon>
        <taxon>Flavobacteriaceae</taxon>
        <taxon>Kordia</taxon>
    </lineage>
</organism>
<dbReference type="OrthoDB" id="678514at2"/>
<proteinExistence type="predicted"/>
<gene>
    <name evidence="2" type="ORF">IMCC3317_17250</name>
</gene>
<feature type="transmembrane region" description="Helical" evidence="1">
    <location>
        <begin position="6"/>
        <end position="29"/>
    </location>
</feature>
<name>A0A7L4ZI02_9FLAO</name>
<dbReference type="AlphaFoldDB" id="A0A7L4ZI02"/>
<dbReference type="KEGG" id="kan:IMCC3317_17250"/>
<dbReference type="EMBL" id="CP019288">
    <property type="protein sequence ID" value="QHI36363.1"/>
    <property type="molecule type" value="Genomic_DNA"/>
</dbReference>
<evidence type="ECO:0000313" key="3">
    <source>
        <dbReference type="Proteomes" id="UP000464657"/>
    </source>
</evidence>
<keyword evidence="3" id="KW-1185">Reference proteome</keyword>
<accession>A0A7L4ZI02</accession>
<evidence type="ECO:0000256" key="1">
    <source>
        <dbReference type="SAM" id="Phobius"/>
    </source>
</evidence>
<sequence>MHFLYFDAGLGAMLIQAIVAAVAGIALFYKSIKYKVRSMLGMDKNTTENEVFDDINIDDSKIENAPKDDN</sequence>
<evidence type="ECO:0000313" key="2">
    <source>
        <dbReference type="EMBL" id="QHI36363.1"/>
    </source>
</evidence>
<keyword evidence="1" id="KW-0472">Membrane</keyword>
<keyword evidence="1" id="KW-1133">Transmembrane helix</keyword>
<dbReference type="Proteomes" id="UP000464657">
    <property type="component" value="Chromosome"/>
</dbReference>